<dbReference type="CDD" id="cd08547">
    <property type="entry name" value="Type_II_cohesin"/>
    <property type="match status" value="1"/>
</dbReference>
<dbReference type="InterPro" id="IPR029052">
    <property type="entry name" value="Metallo-depent_PP-like"/>
</dbReference>
<dbReference type="InterPro" id="IPR015914">
    <property type="entry name" value="PAPs_N"/>
</dbReference>
<dbReference type="PROSITE" id="PS50222">
    <property type="entry name" value="EF_HAND_2"/>
    <property type="match status" value="1"/>
</dbReference>
<dbReference type="SUPFAM" id="SSF49363">
    <property type="entry name" value="Purple acid phosphatase, N-terminal domain"/>
    <property type="match status" value="1"/>
</dbReference>
<dbReference type="Gene3D" id="3.60.21.10">
    <property type="match status" value="1"/>
</dbReference>
<dbReference type="InterPro" id="IPR016134">
    <property type="entry name" value="Dockerin_dom"/>
</dbReference>
<evidence type="ECO:0000256" key="1">
    <source>
        <dbReference type="ARBA" id="ARBA00022729"/>
    </source>
</evidence>
<dbReference type="InterPro" id="IPR004843">
    <property type="entry name" value="Calcineurin-like_PHP"/>
</dbReference>
<accession>A0A7W5FLA2</accession>
<dbReference type="Gene3D" id="2.60.40.680">
    <property type="match status" value="2"/>
</dbReference>
<dbReference type="Proteomes" id="UP000570361">
    <property type="component" value="Unassembled WGS sequence"/>
</dbReference>
<dbReference type="PANTHER" id="PTHR45867">
    <property type="entry name" value="PURPLE ACID PHOSPHATASE"/>
    <property type="match status" value="1"/>
</dbReference>
<dbReference type="InterPro" id="IPR013783">
    <property type="entry name" value="Ig-like_fold"/>
</dbReference>
<dbReference type="Pfam" id="PF00149">
    <property type="entry name" value="Metallophos"/>
    <property type="match status" value="1"/>
</dbReference>
<dbReference type="GO" id="GO:0030246">
    <property type="term" value="F:carbohydrate binding"/>
    <property type="evidence" value="ECO:0007669"/>
    <property type="project" value="InterPro"/>
</dbReference>
<dbReference type="Gene3D" id="1.10.1330.10">
    <property type="entry name" value="Dockerin domain"/>
    <property type="match status" value="1"/>
</dbReference>
<dbReference type="PROSITE" id="PS00018">
    <property type="entry name" value="EF_HAND_1"/>
    <property type="match status" value="2"/>
</dbReference>
<protein>
    <recommendedName>
        <fullName evidence="7">Metallophosphoesterase</fullName>
    </recommendedName>
</protein>
<dbReference type="EMBL" id="JACHXK010000001">
    <property type="protein sequence ID" value="MBB3108777.1"/>
    <property type="molecule type" value="Genomic_DNA"/>
</dbReference>
<dbReference type="InterPro" id="IPR002105">
    <property type="entry name" value="Dockerin_1_rpt"/>
</dbReference>
<dbReference type="InterPro" id="IPR018247">
    <property type="entry name" value="EF_Hand_1_Ca_BS"/>
</dbReference>
<dbReference type="CDD" id="cd14254">
    <property type="entry name" value="Dockerin_II"/>
    <property type="match status" value="1"/>
</dbReference>
<feature type="signal peptide" evidence="2">
    <location>
        <begin position="1"/>
        <end position="28"/>
    </location>
</feature>
<dbReference type="InterPro" id="IPR002048">
    <property type="entry name" value="EF_hand_dom"/>
</dbReference>
<dbReference type="PROSITE" id="PS51766">
    <property type="entry name" value="DOCKERIN"/>
    <property type="match status" value="1"/>
</dbReference>
<dbReference type="GO" id="GO:0005509">
    <property type="term" value="F:calcium ion binding"/>
    <property type="evidence" value="ECO:0007669"/>
    <property type="project" value="InterPro"/>
</dbReference>
<dbReference type="Pfam" id="PF09992">
    <property type="entry name" value="NAGPA"/>
    <property type="match status" value="1"/>
</dbReference>
<dbReference type="GO" id="GO:0004553">
    <property type="term" value="F:hydrolase activity, hydrolyzing O-glycosyl compounds"/>
    <property type="evidence" value="ECO:0007669"/>
    <property type="project" value="InterPro"/>
</dbReference>
<comment type="caution">
    <text evidence="5">The sequence shown here is derived from an EMBL/GenBank/DDBJ whole genome shotgun (WGS) entry which is preliminary data.</text>
</comment>
<dbReference type="SUPFAM" id="SSF56300">
    <property type="entry name" value="Metallo-dependent phosphatases"/>
    <property type="match status" value="1"/>
</dbReference>
<dbReference type="SUPFAM" id="SSF49384">
    <property type="entry name" value="Carbohydrate-binding domain"/>
    <property type="match status" value="1"/>
</dbReference>
<dbReference type="Pfam" id="PF16656">
    <property type="entry name" value="Pur_ac_phosph_N"/>
    <property type="match status" value="1"/>
</dbReference>
<gene>
    <name evidence="5" type="ORF">FHS18_000805</name>
</gene>
<keyword evidence="6" id="KW-1185">Reference proteome</keyword>
<dbReference type="Gene3D" id="2.60.120.430">
    <property type="entry name" value="Galactose-binding lectin"/>
    <property type="match status" value="1"/>
</dbReference>
<proteinExistence type="predicted"/>
<dbReference type="Gene3D" id="1.20.1270.90">
    <property type="entry name" value="AF1782-like"/>
    <property type="match status" value="1"/>
</dbReference>
<dbReference type="PANTHER" id="PTHR45867:SF3">
    <property type="entry name" value="ACID PHOSPHATASE TYPE 7"/>
    <property type="match status" value="1"/>
</dbReference>
<reference evidence="5 6" key="1">
    <citation type="submission" date="2020-08" db="EMBL/GenBank/DDBJ databases">
        <title>Genomic Encyclopedia of Type Strains, Phase III (KMG-III): the genomes of soil and plant-associated and newly described type strains.</title>
        <authorList>
            <person name="Whitman W."/>
        </authorList>
    </citation>
    <scope>NUCLEOTIDE SEQUENCE [LARGE SCALE GENOMIC DNA]</scope>
    <source>
        <strain evidence="5 6">CECT 5862</strain>
    </source>
</reference>
<keyword evidence="1 2" id="KW-0732">Signal</keyword>
<dbReference type="Pfam" id="PF00963">
    <property type="entry name" value="Cohesin"/>
    <property type="match status" value="1"/>
</dbReference>
<feature type="chain" id="PRO_5030724828" description="Metallophosphoesterase" evidence="2">
    <location>
        <begin position="29"/>
        <end position="1724"/>
    </location>
</feature>
<evidence type="ECO:0000313" key="5">
    <source>
        <dbReference type="EMBL" id="MBB3108777.1"/>
    </source>
</evidence>
<dbReference type="GO" id="GO:0003993">
    <property type="term" value="F:acid phosphatase activity"/>
    <property type="evidence" value="ECO:0007669"/>
    <property type="project" value="InterPro"/>
</dbReference>
<dbReference type="GO" id="GO:0000272">
    <property type="term" value="P:polysaccharide catabolic process"/>
    <property type="evidence" value="ECO:0007669"/>
    <property type="project" value="InterPro"/>
</dbReference>
<evidence type="ECO:0000259" key="3">
    <source>
        <dbReference type="PROSITE" id="PS50222"/>
    </source>
</evidence>
<feature type="domain" description="Dockerin" evidence="4">
    <location>
        <begin position="1659"/>
        <end position="1724"/>
    </location>
</feature>
<dbReference type="InterPro" id="IPR008965">
    <property type="entry name" value="CBM2/CBM3_carb-bd_dom_sf"/>
</dbReference>
<dbReference type="Gene3D" id="2.60.40.10">
    <property type="entry name" value="Immunoglobulins"/>
    <property type="match status" value="1"/>
</dbReference>
<name>A0A7W5FLA2_9BACL</name>
<dbReference type="Gene3D" id="2.60.40.380">
    <property type="entry name" value="Purple acid phosphatase-like, N-terminal"/>
    <property type="match status" value="1"/>
</dbReference>
<evidence type="ECO:0000256" key="2">
    <source>
        <dbReference type="SAM" id="SignalP"/>
    </source>
</evidence>
<dbReference type="SUPFAM" id="SSF63446">
    <property type="entry name" value="Type I dockerin domain"/>
    <property type="match status" value="1"/>
</dbReference>
<dbReference type="RefSeq" id="WP_183597162.1">
    <property type="nucleotide sequence ID" value="NZ_JACHXK010000001.1"/>
</dbReference>
<dbReference type="Pfam" id="PF00404">
    <property type="entry name" value="Dockerin_1"/>
    <property type="match status" value="1"/>
</dbReference>
<evidence type="ECO:0008006" key="7">
    <source>
        <dbReference type="Google" id="ProtNLM"/>
    </source>
</evidence>
<dbReference type="InterPro" id="IPR008963">
    <property type="entry name" value="Purple_acid_Pase-like_N"/>
</dbReference>
<evidence type="ECO:0000313" key="6">
    <source>
        <dbReference type="Proteomes" id="UP000570361"/>
    </source>
</evidence>
<organism evidence="5 6">
    <name type="scientific">Paenibacillus phyllosphaerae</name>
    <dbReference type="NCBI Taxonomy" id="274593"/>
    <lineage>
        <taxon>Bacteria</taxon>
        <taxon>Bacillati</taxon>
        <taxon>Bacillota</taxon>
        <taxon>Bacilli</taxon>
        <taxon>Bacillales</taxon>
        <taxon>Paenibacillaceae</taxon>
        <taxon>Paenibacillus</taxon>
    </lineage>
</organism>
<sequence length="1724" mass="183192">MKWNRQFKGLAAMLVLASAISPAGQAFAALEAQPYGTIIDSRTMELAPGAAYSWYDMQIGRGAEKMHVVEFDPKNPNLALRAGTKSGKVYGMQGVTQMANYADKPGNRVIAGINGDFYDISGYATGVPDGLFMDEGRILNSSTSSFAFGLTADGQSLYGSPKLTKTVTIGGKTSNLTHINRYRDNNQLVLFTADYNASTKTANTGDEVVLAVESGAVKNGETMQLKVVEVRKGLGDSPLTDGRVVLSAAGTARDVLVGLQIGDTVTASFALAGEWAEAELAIGGQGPLIKDGDIQTNVGPTGVHPRTAIGTKADGSIVLFEIDGRAPGFSEGVETEELGELMEDLGVVDAMNLDGGGSSTFVTKMPGETARKMLNRGSDGGERQTGNGLLLINTAPEGEAAKLAVQPAMERVLTGATISLKAAGIDANGHPATVADAIAWTADPAIGTAHADGSFTAGSEAGTGQVQASAGELTGSSTIEVVDQLTALAFPDAVKSFTSGQQSALSVKALRDGQVIQASNDSFTWRVEGEIGTIDANGVFQAVDANDRQGKIIVSYGDVQTSMEVSIGVPPVVLEDFEGGLGNYNASGAAYNTVKIDQETNEDFVRTGASSLKLSYDFVGKTGTSGAYLSAKSTAQRIQVTGYPEKIGMWVYGDGQKHWLRGQMRDGNNAAFAIDFTDQTSGVNWTGWKYVEATVPKGKAVPLTMDLPVRYMETSNTNKTSGAIYIDGIRAVYGPLSEDRTPPLIKQPAPANGAVVNTGTPEIRFIGEDDGYDPVTSPGTTLIDPAKIRLYVDGQQVQYGFYPPQGRVSYKPSAALDDGIHTVKAAIRDLAGNQTIQEWSFTVETGAAKLAYTTPMKVFAGHSYSVDITGMQAAKLKSGHLEFAFDLSKTAELQVVRGAMIPEDSLETQLDASTGIARITFSDLDSLGLTDADTLAQIKYRVKGDAAGTNAVTFRSGSALLAGEGQTVKTFNGPSLQSVIQQELQLTWDDNIGQGFATTFKVTDAAGEPVAAASLLADGVDVGNGTLVTDEDGKLQTSALTEVIKEYKVQAVKGEQYSPVVSFKPSKLAGSAEPYNIGVSMGADPAKSRGFNWHTHPSTDKTVVELVRQADFAGFDQPNVTRIEGTSYLYNTLDLGTIRVHKAVAEGLAPGTAYVYRVGNGEGLYSAQGTFETAKTEDGKTSFLVLGDSQASDEAGFKLWGDTLKTALTDRPDSEFIVHLGDIVDNGFKEQEWNWWFAKAQEQLMSTTTVSLVGNHEVTGTKLNGDFLAHFNHPQNGVDSQKGTNYSFDYENVHIAVLNSEYELDKQKEWLRTDLGSTSKKWKMVFFHRGPYGSIYDSANVREAWTPILDEYGVDVVMNGHDHIYLRTYPMKGGSPVAEGQGTTYIIPGATGPKFYEQTERPWQQIIDDENTQMYASVDITQGSLTVTTKTIGGRVVDTFELAKEDPEPFVSPHFTDQAGPVQAGESFDLTYGILGLKGQVIAQDITVNYDPERAEFTGFGDVLKEGVQVVEHEEEPGQVRFVAVDLSGEANGSNERLLQLGFKARGLQGETYISISNAVIGLEDGQERVIGGAAHLITVDVADRTALVAAIAEAQALHDASVEGKAVGQYPAGSKAALQAAIDAASTVADNAYATDEQIASASAALAGAEGHFRSLIIKKSPSDVNGNGQVSIGDLAIVAAAYGKDSTSADWSEVKEFDFNEDGSIGIEDLVYLARKILDNVQ</sequence>
<evidence type="ECO:0000259" key="4">
    <source>
        <dbReference type="PROSITE" id="PS51766"/>
    </source>
</evidence>
<dbReference type="InterPro" id="IPR018711">
    <property type="entry name" value="NAGPA"/>
</dbReference>
<feature type="domain" description="EF-hand" evidence="3">
    <location>
        <begin position="1697"/>
        <end position="1722"/>
    </location>
</feature>
<dbReference type="Gene3D" id="2.60.40.1080">
    <property type="match status" value="1"/>
</dbReference>
<dbReference type="InterPro" id="IPR002102">
    <property type="entry name" value="Cohesin_dom"/>
</dbReference>
<dbReference type="InterPro" id="IPR036439">
    <property type="entry name" value="Dockerin_dom_sf"/>
</dbReference>